<keyword evidence="3" id="KW-1185">Reference proteome</keyword>
<evidence type="ECO:0000256" key="1">
    <source>
        <dbReference type="SAM" id="SignalP"/>
    </source>
</evidence>
<gene>
    <name evidence="2" type="ORF">JET18_04105</name>
</gene>
<comment type="caution">
    <text evidence="2">The sequence shown here is derived from an EMBL/GenBank/DDBJ whole genome shotgun (WGS) entry which is preliminary data.</text>
</comment>
<accession>A0ABS1QCI8</accession>
<dbReference type="Proteomes" id="UP000661696">
    <property type="component" value="Unassembled WGS sequence"/>
</dbReference>
<evidence type="ECO:0000313" key="2">
    <source>
        <dbReference type="EMBL" id="MBL1220007.1"/>
    </source>
</evidence>
<dbReference type="PROSITE" id="PS51257">
    <property type="entry name" value="PROKAR_LIPOPROTEIN"/>
    <property type="match status" value="1"/>
</dbReference>
<feature type="signal peptide" evidence="1">
    <location>
        <begin position="1"/>
        <end position="21"/>
    </location>
</feature>
<keyword evidence="1" id="KW-0732">Signal</keyword>
<name>A0ABS1QCI8_9FLAO</name>
<proteinExistence type="predicted"/>
<dbReference type="PANTHER" id="PTHR41339">
    <property type="entry name" value="LIPL48"/>
    <property type="match status" value="1"/>
</dbReference>
<dbReference type="EMBL" id="JAELVM010000001">
    <property type="protein sequence ID" value="MBL1220007.1"/>
    <property type="molecule type" value="Genomic_DNA"/>
</dbReference>
<reference evidence="2 3" key="1">
    <citation type="submission" date="2020-12" db="EMBL/GenBank/DDBJ databases">
        <title>Chryseobacterium endoalhailicus sp. nov., isolated from seed of leguminous plant.</title>
        <authorList>
            <person name="Zhang X."/>
        </authorList>
    </citation>
    <scope>NUCLEOTIDE SEQUENCE [LARGE SCALE GENOMIC DNA]</scope>
    <source>
        <strain evidence="2 3">L7</strain>
    </source>
</reference>
<feature type="chain" id="PRO_5047446875" evidence="1">
    <location>
        <begin position="22"/>
        <end position="406"/>
    </location>
</feature>
<organism evidence="2 3">
    <name type="scientific">Chryseobacterium endalhagicum</name>
    <dbReference type="NCBI Taxonomy" id="2797638"/>
    <lineage>
        <taxon>Bacteria</taxon>
        <taxon>Pseudomonadati</taxon>
        <taxon>Bacteroidota</taxon>
        <taxon>Flavobacteriia</taxon>
        <taxon>Flavobacteriales</taxon>
        <taxon>Weeksellaceae</taxon>
        <taxon>Chryseobacterium group</taxon>
        <taxon>Chryseobacterium</taxon>
    </lineage>
</organism>
<dbReference type="PANTHER" id="PTHR41339:SF1">
    <property type="entry name" value="SECRETED PROTEIN"/>
    <property type="match status" value="1"/>
</dbReference>
<evidence type="ECO:0000313" key="3">
    <source>
        <dbReference type="Proteomes" id="UP000661696"/>
    </source>
</evidence>
<sequence length="406" mass="42359">MKKNLLTLLSLTLAVSLTLSSCSIEINDGDNGSGTVTTPGTTESVLSGSGTLSGTITKDILIKKGTYILDGVVKITGGATITIEPGAVFNAVTTKSSSLVILQDGKINAVGTASEPIVFTTTNKQPGDWGGITLYGNAPIKAVNGLAQALSEDGNSVYYGGNDANHNSGTMKFVRVEYGGKKINDGTSETNSMTFYSVGAGTTLENLVSYKGTDDGFEFFGGTVSAKNIVAYGNYDDSFDWQDAWSGQNNTNWYAFQTATGNFGMEIEASANVDNTAPKISNITLIRDANTNPEVAGSVEISAIQFKRQGTGIFSNVYISGYKNTGGKNAYAVLIQDDATNTSQVTPGKVVVSPINYVNSDNQGVWGYAQTNGGKTFTNAGTVTKVSLTPGAWATVDGVNLLAGLQ</sequence>
<dbReference type="RefSeq" id="WP_202089342.1">
    <property type="nucleotide sequence ID" value="NZ_JAELVM010000001.1"/>
</dbReference>
<protein>
    <submittedName>
        <fullName evidence="2">Uncharacterized protein</fullName>
    </submittedName>
</protein>